<accession>A0A0N8GGJ3</accession>
<dbReference type="AlphaFoldDB" id="A0A0N8GGJ3"/>
<dbReference type="CDD" id="cd24050">
    <property type="entry name" value="ASKHA_NBD_ANMK"/>
    <property type="match status" value="1"/>
</dbReference>
<reference evidence="2 3" key="1">
    <citation type="submission" date="2015-08" db="EMBL/GenBank/DDBJ databases">
        <title>Draft Genome Sequence of Bacillus vietnamensis UCD-SED5.</title>
        <authorList>
            <person name="Lee R.D."/>
            <person name="Jospin G."/>
            <person name="Lang J.M."/>
            <person name="Coil D.A."/>
            <person name="Eisen J.A."/>
        </authorList>
    </citation>
    <scope>NUCLEOTIDE SEQUENCE [LARGE SCALE GENOMIC DNA]</scope>
    <source>
        <strain evidence="2 3">UCD-SED5</strain>
    </source>
</reference>
<dbReference type="NCBIfam" id="NF007148">
    <property type="entry name" value="PRK09585.3-2"/>
    <property type="match status" value="1"/>
</dbReference>
<dbReference type="PANTHER" id="PTHR30605">
    <property type="entry name" value="ANHYDRO-N-ACETYLMURAMIC ACID KINASE"/>
    <property type="match status" value="1"/>
</dbReference>
<dbReference type="GO" id="GO:0016773">
    <property type="term" value="F:phosphotransferase activity, alcohol group as acceptor"/>
    <property type="evidence" value="ECO:0007669"/>
    <property type="project" value="UniProtKB-UniRule"/>
</dbReference>
<dbReference type="RefSeq" id="WP_060673322.1">
    <property type="nucleotide sequence ID" value="NZ_LIXZ01000013.1"/>
</dbReference>
<comment type="pathway">
    <text evidence="1">Cell wall biogenesis; peptidoglycan recycling.</text>
</comment>
<dbReference type="OrthoDB" id="9763949at2"/>
<dbReference type="GO" id="GO:0006040">
    <property type="term" value="P:amino sugar metabolic process"/>
    <property type="evidence" value="ECO:0007669"/>
    <property type="project" value="InterPro"/>
</dbReference>
<comment type="pathway">
    <text evidence="1">Amino-sugar metabolism; 1,6-anhydro-N-acetylmuramate degradation.</text>
</comment>
<dbReference type="GO" id="GO:0016301">
    <property type="term" value="F:kinase activity"/>
    <property type="evidence" value="ECO:0007669"/>
    <property type="project" value="UniProtKB-KW"/>
</dbReference>
<dbReference type="eggNOG" id="COG2377">
    <property type="taxonomic scope" value="Bacteria"/>
</dbReference>
<dbReference type="InterPro" id="IPR005338">
    <property type="entry name" value="Anhydro_N_Ac-Mur_kinase"/>
</dbReference>
<evidence type="ECO:0000313" key="2">
    <source>
        <dbReference type="EMBL" id="KPL58658.1"/>
    </source>
</evidence>
<dbReference type="UniPathway" id="UPA00343"/>
<keyword evidence="1" id="KW-0547">Nucleotide-binding</keyword>
<comment type="caution">
    <text evidence="2">The sequence shown here is derived from an EMBL/GenBank/DDBJ whole genome shotgun (WGS) entry which is preliminary data.</text>
</comment>
<evidence type="ECO:0000313" key="3">
    <source>
        <dbReference type="Proteomes" id="UP000050398"/>
    </source>
</evidence>
<keyword evidence="1" id="KW-0119">Carbohydrate metabolism</keyword>
<comment type="catalytic activity">
    <reaction evidence="1">
        <text>1,6-anhydro-N-acetyl-beta-muramate + ATP + H2O = N-acetyl-D-muramate 6-phosphate + ADP + H(+)</text>
        <dbReference type="Rhea" id="RHEA:24952"/>
        <dbReference type="ChEBI" id="CHEBI:15377"/>
        <dbReference type="ChEBI" id="CHEBI:15378"/>
        <dbReference type="ChEBI" id="CHEBI:30616"/>
        <dbReference type="ChEBI" id="CHEBI:58690"/>
        <dbReference type="ChEBI" id="CHEBI:58722"/>
        <dbReference type="ChEBI" id="CHEBI:456216"/>
        <dbReference type="EC" id="2.7.1.170"/>
    </reaction>
</comment>
<sequence>MSKRLAVGLMSGTSVDGVDAALVSIEGSGTDTVVELVHYSATPFPHRVKKKIFDVMSPSDSSTPLLSSLHFELGDVYAHAVEKVCTEAGISVDELTFIGSHGQTVYHQPFHTEDSVPSTLQIGEPSVIAYRTRTQVVSNFRSMDMAAGGEGAPLVPYTEFLLYRKKDGGRLLQNIGGIGNVTVLPRNCSLEEVFAFDTGPGNMVIDGLCERLFGLSFDEDGAIAARGSVHPEAARRWMEWEAEFFQKAPPKSTGRELFGEVFVKRILDEYSHLAKEDLIATATYFTALSISDAYKTFVFPQHPINEVIIGGGGSYNKTLLQMMRELLPEVTIFIQEDIGYSSDAKEAIAFALLANETLHGNPGNVPGATGAKKPVILGSITPSPTITK</sequence>
<dbReference type="UniPathway" id="UPA00544"/>
<dbReference type="GO" id="GO:0009254">
    <property type="term" value="P:peptidoglycan turnover"/>
    <property type="evidence" value="ECO:0007669"/>
    <property type="project" value="UniProtKB-UniRule"/>
</dbReference>
<dbReference type="EC" id="2.7.1.170" evidence="1"/>
<dbReference type="Gene3D" id="3.30.420.40">
    <property type="match status" value="2"/>
</dbReference>
<dbReference type="PANTHER" id="PTHR30605:SF0">
    <property type="entry name" value="ANHYDRO-N-ACETYLMURAMIC ACID KINASE"/>
    <property type="match status" value="1"/>
</dbReference>
<protein>
    <recommendedName>
        <fullName evidence="1">Anhydro-N-acetylmuramic acid kinase</fullName>
        <ecNumber evidence="1">2.7.1.170</ecNumber>
    </recommendedName>
    <alternativeName>
        <fullName evidence="1">AnhMurNAc kinase</fullName>
    </alternativeName>
</protein>
<dbReference type="PATRIC" id="fig|218284.4.peg.1200"/>
<dbReference type="GO" id="GO:0005524">
    <property type="term" value="F:ATP binding"/>
    <property type="evidence" value="ECO:0007669"/>
    <property type="project" value="UniProtKB-UniRule"/>
</dbReference>
<dbReference type="Proteomes" id="UP000050398">
    <property type="component" value="Unassembled WGS sequence"/>
</dbReference>
<dbReference type="SUPFAM" id="SSF53067">
    <property type="entry name" value="Actin-like ATPase domain"/>
    <property type="match status" value="1"/>
</dbReference>
<feature type="binding site" evidence="1">
    <location>
        <begin position="12"/>
        <end position="19"/>
    </location>
    <ligand>
        <name>ATP</name>
        <dbReference type="ChEBI" id="CHEBI:30616"/>
    </ligand>
</feature>
<dbReference type="EMBL" id="LIXZ01000013">
    <property type="protein sequence ID" value="KPL58658.1"/>
    <property type="molecule type" value="Genomic_DNA"/>
</dbReference>
<dbReference type="InterPro" id="IPR043129">
    <property type="entry name" value="ATPase_NBD"/>
</dbReference>
<keyword evidence="1 2" id="KW-0418">Kinase</keyword>
<dbReference type="HAMAP" id="MF_01270">
    <property type="entry name" value="AnhMurNAc_kinase"/>
    <property type="match status" value="1"/>
</dbReference>
<proteinExistence type="inferred from homology"/>
<evidence type="ECO:0000256" key="1">
    <source>
        <dbReference type="HAMAP-Rule" id="MF_01270"/>
    </source>
</evidence>
<keyword evidence="1" id="KW-0808">Transferase</keyword>
<dbReference type="GO" id="GO:0097175">
    <property type="term" value="P:1,6-anhydro-N-acetyl-beta-muramic acid catabolic process"/>
    <property type="evidence" value="ECO:0007669"/>
    <property type="project" value="UniProtKB-UniRule"/>
</dbReference>
<dbReference type="Pfam" id="PF03702">
    <property type="entry name" value="AnmK"/>
    <property type="match status" value="1"/>
</dbReference>
<comment type="similarity">
    <text evidence="1">Belongs to the anhydro-N-acetylmuramic acid kinase family.</text>
</comment>
<comment type="function">
    <text evidence="1">Catalyzes the specific phosphorylation of 1,6-anhydro-N-acetylmuramic acid (anhMurNAc) with the simultaneous cleavage of the 1,6-anhydro ring, generating MurNAc-6-P. Is required for the utilization of anhMurNAc either imported from the medium or derived from its own cell wall murein, and thus plays a role in cell wall recycling.</text>
</comment>
<dbReference type="NCBIfam" id="NF007142">
    <property type="entry name" value="PRK09585.2-1"/>
    <property type="match status" value="1"/>
</dbReference>
<organism evidence="2 3">
    <name type="scientific">Rossellomorea vietnamensis</name>
    <dbReference type="NCBI Taxonomy" id="218284"/>
    <lineage>
        <taxon>Bacteria</taxon>
        <taxon>Bacillati</taxon>
        <taxon>Bacillota</taxon>
        <taxon>Bacilli</taxon>
        <taxon>Bacillales</taxon>
        <taxon>Bacillaceae</taxon>
        <taxon>Rossellomorea</taxon>
    </lineage>
</organism>
<keyword evidence="1" id="KW-0067">ATP-binding</keyword>
<gene>
    <name evidence="1" type="primary">anmK</name>
    <name evidence="2" type="ORF">AM506_15075</name>
</gene>
<name>A0A0N8GGJ3_9BACI</name>